<name>A0A918Y6Y4_9ACTN</name>
<dbReference type="Proteomes" id="UP000608955">
    <property type="component" value="Unassembled WGS sequence"/>
</dbReference>
<sequence>MAPVVRGEIGGLVAGPDHFGMRVQKNGGLDFPRVHVGEQRGAHPGPDAGLLPVLGGREERDVLAPRGGLLNDVAQHVVAAVAVDDHQGRDARAAQRVRDVPYHRMEGHRGDADGPRPGRVLVRTGDRHRWKEVHGIRVGDLPGDGTGDQCVGRQRQERAVLFETPHRQDGDLP</sequence>
<proteinExistence type="predicted"/>
<reference evidence="1" key="1">
    <citation type="journal article" date="2014" name="Int. J. Syst. Evol. Microbiol.">
        <title>Complete genome sequence of Corynebacterium casei LMG S-19264T (=DSM 44701T), isolated from a smear-ripened cheese.</title>
        <authorList>
            <consortium name="US DOE Joint Genome Institute (JGI-PGF)"/>
            <person name="Walter F."/>
            <person name="Albersmeier A."/>
            <person name="Kalinowski J."/>
            <person name="Ruckert C."/>
        </authorList>
    </citation>
    <scope>NUCLEOTIDE SEQUENCE</scope>
    <source>
        <strain evidence="1">JCM 4654</strain>
    </source>
</reference>
<evidence type="ECO:0000313" key="1">
    <source>
        <dbReference type="EMBL" id="GHD92078.1"/>
    </source>
</evidence>
<dbReference type="EMBL" id="BMVF01000011">
    <property type="protein sequence ID" value="GHD92078.1"/>
    <property type="molecule type" value="Genomic_DNA"/>
</dbReference>
<dbReference type="AlphaFoldDB" id="A0A918Y6Y4"/>
<reference evidence="1" key="2">
    <citation type="submission" date="2020-09" db="EMBL/GenBank/DDBJ databases">
        <authorList>
            <person name="Sun Q."/>
            <person name="Ohkuma M."/>
        </authorList>
    </citation>
    <scope>NUCLEOTIDE SEQUENCE</scope>
    <source>
        <strain evidence="1">JCM 4654</strain>
    </source>
</reference>
<organism evidence="1 2">
    <name type="scientific">Streptomyces naganishii JCM 4654</name>
    <dbReference type="NCBI Taxonomy" id="1306179"/>
    <lineage>
        <taxon>Bacteria</taxon>
        <taxon>Bacillati</taxon>
        <taxon>Actinomycetota</taxon>
        <taxon>Actinomycetes</taxon>
        <taxon>Kitasatosporales</taxon>
        <taxon>Streptomycetaceae</taxon>
        <taxon>Streptomyces</taxon>
    </lineage>
</organism>
<gene>
    <name evidence="1" type="ORF">GCM10010508_43400</name>
</gene>
<evidence type="ECO:0000313" key="2">
    <source>
        <dbReference type="Proteomes" id="UP000608955"/>
    </source>
</evidence>
<protein>
    <submittedName>
        <fullName evidence="1">Uncharacterized protein</fullName>
    </submittedName>
</protein>
<accession>A0A918Y6Y4</accession>
<keyword evidence="2" id="KW-1185">Reference proteome</keyword>
<comment type="caution">
    <text evidence="1">The sequence shown here is derived from an EMBL/GenBank/DDBJ whole genome shotgun (WGS) entry which is preliminary data.</text>
</comment>